<evidence type="ECO:0000313" key="2">
    <source>
        <dbReference type="Proteomes" id="UP000318995"/>
    </source>
</evidence>
<keyword evidence="2" id="KW-1185">Reference proteome</keyword>
<dbReference type="EMBL" id="SJPH01000003">
    <property type="protein sequence ID" value="TWT46571.1"/>
    <property type="molecule type" value="Genomic_DNA"/>
</dbReference>
<dbReference type="InterPro" id="IPR024992">
    <property type="entry name" value="DUF3891"/>
</dbReference>
<accession>A0A5C5W990</accession>
<dbReference type="OrthoDB" id="286277at2"/>
<reference evidence="1 2" key="1">
    <citation type="submission" date="2019-02" db="EMBL/GenBank/DDBJ databases">
        <title>Deep-cultivation of Planctomycetes and their phenomic and genomic characterization uncovers novel biology.</title>
        <authorList>
            <person name="Wiegand S."/>
            <person name="Jogler M."/>
            <person name="Boedeker C."/>
            <person name="Pinto D."/>
            <person name="Vollmers J."/>
            <person name="Rivas-Marin E."/>
            <person name="Kohn T."/>
            <person name="Peeters S.H."/>
            <person name="Heuer A."/>
            <person name="Rast P."/>
            <person name="Oberbeckmann S."/>
            <person name="Bunk B."/>
            <person name="Jeske O."/>
            <person name="Meyerdierks A."/>
            <person name="Storesund J.E."/>
            <person name="Kallscheuer N."/>
            <person name="Luecker S."/>
            <person name="Lage O.M."/>
            <person name="Pohl T."/>
            <person name="Merkel B.J."/>
            <person name="Hornburger P."/>
            <person name="Mueller R.-W."/>
            <person name="Bruemmer F."/>
            <person name="Labrenz M."/>
            <person name="Spormann A.M."/>
            <person name="Op Den Camp H."/>
            <person name="Overmann J."/>
            <person name="Amann R."/>
            <person name="Jetten M.S.M."/>
            <person name="Mascher T."/>
            <person name="Medema M.H."/>
            <person name="Devos D.P."/>
            <person name="Kaster A.-K."/>
            <person name="Ovreas L."/>
            <person name="Rohde M."/>
            <person name="Galperin M.Y."/>
            <person name="Jogler C."/>
        </authorList>
    </citation>
    <scope>NUCLEOTIDE SEQUENCE [LARGE SCALE GENOMIC DNA]</scope>
    <source>
        <strain evidence="1 2">Pla111</strain>
    </source>
</reference>
<comment type="caution">
    <text evidence="1">The sequence shown here is derived from an EMBL/GenBank/DDBJ whole genome shotgun (WGS) entry which is preliminary data.</text>
</comment>
<evidence type="ECO:0000313" key="1">
    <source>
        <dbReference type="EMBL" id="TWT46571.1"/>
    </source>
</evidence>
<dbReference type="AlphaFoldDB" id="A0A5C5W990"/>
<evidence type="ECO:0008006" key="3">
    <source>
        <dbReference type="Google" id="ProtNLM"/>
    </source>
</evidence>
<dbReference type="Pfam" id="PF13030">
    <property type="entry name" value="DUF3891"/>
    <property type="match status" value="1"/>
</dbReference>
<organism evidence="1 2">
    <name type="scientific">Botrimarina hoheduenensis</name>
    <dbReference type="NCBI Taxonomy" id="2528000"/>
    <lineage>
        <taxon>Bacteria</taxon>
        <taxon>Pseudomonadati</taxon>
        <taxon>Planctomycetota</taxon>
        <taxon>Planctomycetia</taxon>
        <taxon>Pirellulales</taxon>
        <taxon>Lacipirellulaceae</taxon>
        <taxon>Botrimarina</taxon>
    </lineage>
</organism>
<protein>
    <recommendedName>
        <fullName evidence="3">DUF3891 family protein</fullName>
    </recommendedName>
</protein>
<dbReference type="Proteomes" id="UP000318995">
    <property type="component" value="Unassembled WGS sequence"/>
</dbReference>
<name>A0A5C5W990_9BACT</name>
<dbReference type="RefSeq" id="WP_146573191.1">
    <property type="nucleotide sequence ID" value="NZ_SJPH01000003.1"/>
</dbReference>
<gene>
    <name evidence="1" type="ORF">Pla111_16670</name>
</gene>
<proteinExistence type="predicted"/>
<sequence>MIRRAAPRGAKSPAQWLLISQQEHARLSHELAAAWGNERVAPLLCSATDPAAPLAGVRAEFLRAVLHHDDGWADWWASPGIDPEHGRPYSFTEMPPDDAQRIWSASIDICRAIGPLAGWVVASHFSRLQSKVDEDYEQWRPWLARVDALRADWLREWLDASTQHTPILAENCLEWLQALDWMSLWFCCLCPSRDEPMEQAEPLIVGGVAPLVGVHFTPARETTGEPSKPIGSGWVDVDPWPFKAAELVLTAEAVSVSAERRWNSASDLRKQQSPCRLAWRLAPRVQG</sequence>